<dbReference type="InterPro" id="IPR029063">
    <property type="entry name" value="SAM-dependent_MTases_sf"/>
</dbReference>
<keyword evidence="2 6" id="KW-0808">Transferase</keyword>
<dbReference type="Pfam" id="PF08100">
    <property type="entry name" value="Dimerisation"/>
    <property type="match status" value="1"/>
</dbReference>
<feature type="domain" description="O-methyltransferase C-terminal" evidence="4">
    <location>
        <begin position="130"/>
        <end position="257"/>
    </location>
</feature>
<organism evidence="6 7">
    <name type="scientific">Glycine soja</name>
    <name type="common">Wild soybean</name>
    <dbReference type="NCBI Taxonomy" id="3848"/>
    <lineage>
        <taxon>Eukaryota</taxon>
        <taxon>Viridiplantae</taxon>
        <taxon>Streptophyta</taxon>
        <taxon>Embryophyta</taxon>
        <taxon>Tracheophyta</taxon>
        <taxon>Spermatophyta</taxon>
        <taxon>Magnoliopsida</taxon>
        <taxon>eudicotyledons</taxon>
        <taxon>Gunneridae</taxon>
        <taxon>Pentapetalae</taxon>
        <taxon>rosids</taxon>
        <taxon>fabids</taxon>
        <taxon>Fabales</taxon>
        <taxon>Fabaceae</taxon>
        <taxon>Papilionoideae</taxon>
        <taxon>50 kb inversion clade</taxon>
        <taxon>NPAAA clade</taxon>
        <taxon>indigoferoid/millettioid clade</taxon>
        <taxon>Phaseoleae</taxon>
        <taxon>Glycine</taxon>
        <taxon>Glycine subgen. Soja</taxon>
    </lineage>
</organism>
<name>A0A445IAB0_GLYSO</name>
<dbReference type="FunFam" id="1.10.10.10:FF:000604">
    <property type="entry name" value="Caffeic acid 3-O-methyltransferase"/>
    <property type="match status" value="1"/>
</dbReference>
<dbReference type="GO" id="GO:0046983">
    <property type="term" value="F:protein dimerization activity"/>
    <property type="evidence" value="ECO:0007669"/>
    <property type="project" value="InterPro"/>
</dbReference>
<dbReference type="InterPro" id="IPR016461">
    <property type="entry name" value="COMT-like"/>
</dbReference>
<reference evidence="6 7" key="1">
    <citation type="submission" date="2018-09" db="EMBL/GenBank/DDBJ databases">
        <title>A high-quality reference genome of wild soybean provides a powerful tool to mine soybean genomes.</title>
        <authorList>
            <person name="Xie M."/>
            <person name="Chung C.Y.L."/>
            <person name="Li M.-W."/>
            <person name="Wong F.-L."/>
            <person name="Chan T.-F."/>
            <person name="Lam H.-M."/>
        </authorList>
    </citation>
    <scope>NUCLEOTIDE SEQUENCE [LARGE SCALE GENOMIC DNA]</scope>
    <source>
        <strain evidence="7">cv. W05</strain>
        <tissue evidence="6">Hypocotyl of etiolated seedlings</tissue>
    </source>
</reference>
<dbReference type="GO" id="GO:0008757">
    <property type="term" value="F:S-adenosylmethionine-dependent methyltransferase activity"/>
    <property type="evidence" value="ECO:0007669"/>
    <property type="project" value="UniProtKB-ARBA"/>
</dbReference>
<dbReference type="Gene3D" id="3.40.50.150">
    <property type="entry name" value="Vaccinia Virus protein VP39"/>
    <property type="match status" value="1"/>
</dbReference>
<dbReference type="GO" id="GO:0008171">
    <property type="term" value="F:O-methyltransferase activity"/>
    <property type="evidence" value="ECO:0007669"/>
    <property type="project" value="InterPro"/>
</dbReference>
<evidence type="ECO:0000256" key="2">
    <source>
        <dbReference type="ARBA" id="ARBA00022679"/>
    </source>
</evidence>
<dbReference type="PROSITE" id="PS51683">
    <property type="entry name" value="SAM_OMT_II"/>
    <property type="match status" value="1"/>
</dbReference>
<dbReference type="AlphaFoldDB" id="A0A445IAB0"/>
<dbReference type="SUPFAM" id="SSF53335">
    <property type="entry name" value="S-adenosyl-L-methionine-dependent methyltransferases"/>
    <property type="match status" value="1"/>
</dbReference>
<dbReference type="SMR" id="A0A445IAB0"/>
<evidence type="ECO:0000259" key="4">
    <source>
        <dbReference type="Pfam" id="PF00891"/>
    </source>
</evidence>
<gene>
    <name evidence="6" type="ORF">D0Y65_031855</name>
</gene>
<dbReference type="SUPFAM" id="SSF46785">
    <property type="entry name" value="Winged helix' DNA-binding domain"/>
    <property type="match status" value="1"/>
</dbReference>
<feature type="domain" description="O-methyltransferase dimerisation" evidence="5">
    <location>
        <begin position="18"/>
        <end position="107"/>
    </location>
</feature>
<evidence type="ECO:0000256" key="1">
    <source>
        <dbReference type="ARBA" id="ARBA00022603"/>
    </source>
</evidence>
<sequence length="298" mass="33242">MEKEESTEQRKQARLAIMELANMISVPMALNAVVRLNVADAIWQGGANNPLSAAEILPRLLPAGGGDAENLQRLLRMLASYGVFYEHLSAGERKYSLTDVGKTLVTDEQGLSYAHYVLQHHQDALMRAWPMVHEAVVDPTKEPFERANGEPAYGYYLKHPEMNDLMVRAMSGVSVPFIRAMLEGYDGFQGVEKLVDVGGSGGDCLRMILEKHPTIKEGINFDLPEVVAKAPQIPFVTHVGGDMFKFIPQGDAIFMKILAIHGLERIKVVLIVVGRSIYDILADSRSWRFTDWKESKLY</sequence>
<accession>A0A445IAB0</accession>
<dbReference type="InterPro" id="IPR036390">
    <property type="entry name" value="WH_DNA-bd_sf"/>
</dbReference>
<comment type="caution">
    <text evidence="6">The sequence shown here is derived from an EMBL/GenBank/DDBJ whole genome shotgun (WGS) entry which is preliminary data.</text>
</comment>
<dbReference type="Gene3D" id="1.10.10.10">
    <property type="entry name" value="Winged helix-like DNA-binding domain superfamily/Winged helix DNA-binding domain"/>
    <property type="match status" value="1"/>
</dbReference>
<dbReference type="EMBL" id="QZWG01000011">
    <property type="protein sequence ID" value="RZB82976.1"/>
    <property type="molecule type" value="Genomic_DNA"/>
</dbReference>
<dbReference type="PIRSF" id="PIRSF005739">
    <property type="entry name" value="O-mtase"/>
    <property type="match status" value="1"/>
</dbReference>
<proteinExistence type="predicted"/>
<dbReference type="Pfam" id="PF00891">
    <property type="entry name" value="Methyltransf_2"/>
    <property type="match status" value="1"/>
</dbReference>
<evidence type="ECO:0000313" key="7">
    <source>
        <dbReference type="Proteomes" id="UP000289340"/>
    </source>
</evidence>
<dbReference type="InterPro" id="IPR001077">
    <property type="entry name" value="COMT_C"/>
</dbReference>
<keyword evidence="3" id="KW-0949">S-adenosyl-L-methionine</keyword>
<dbReference type="PANTHER" id="PTHR11746">
    <property type="entry name" value="O-METHYLTRANSFERASE"/>
    <property type="match status" value="1"/>
</dbReference>
<keyword evidence="7" id="KW-1185">Reference proteome</keyword>
<evidence type="ECO:0000313" key="6">
    <source>
        <dbReference type="EMBL" id="RZB82976.1"/>
    </source>
</evidence>
<evidence type="ECO:0000256" key="3">
    <source>
        <dbReference type="ARBA" id="ARBA00022691"/>
    </source>
</evidence>
<protein>
    <submittedName>
        <fullName evidence="6">Caffeic acid 3-O-methyltransferase isoform C</fullName>
    </submittedName>
</protein>
<dbReference type="Gramene" id="XM_028334404.1">
    <property type="protein sequence ID" value="XP_028190205.1"/>
    <property type="gene ID" value="LOC114376324"/>
</dbReference>
<keyword evidence="1 6" id="KW-0489">Methyltransferase</keyword>
<dbReference type="InterPro" id="IPR036388">
    <property type="entry name" value="WH-like_DNA-bd_sf"/>
</dbReference>
<dbReference type="Proteomes" id="UP000289340">
    <property type="component" value="Chromosome 11"/>
</dbReference>
<dbReference type="InterPro" id="IPR012967">
    <property type="entry name" value="COMT_dimerisation"/>
</dbReference>
<evidence type="ECO:0000259" key="5">
    <source>
        <dbReference type="Pfam" id="PF08100"/>
    </source>
</evidence>
<dbReference type="GO" id="GO:0032259">
    <property type="term" value="P:methylation"/>
    <property type="evidence" value="ECO:0007669"/>
    <property type="project" value="UniProtKB-KW"/>
</dbReference>